<dbReference type="GO" id="GO:0016787">
    <property type="term" value="F:hydrolase activity"/>
    <property type="evidence" value="ECO:0007669"/>
    <property type="project" value="UniProtKB-KW"/>
</dbReference>
<evidence type="ECO:0000313" key="3">
    <source>
        <dbReference type="EMBL" id="SFJ55625.1"/>
    </source>
</evidence>
<dbReference type="PANTHER" id="PTHR33886">
    <property type="entry name" value="UNSATURATED RHAMNOGALACTURONAN HYDROLASE (EUROFUNG)"/>
    <property type="match status" value="1"/>
</dbReference>
<dbReference type="InterPro" id="IPR012341">
    <property type="entry name" value="6hp_glycosidase-like_sf"/>
</dbReference>
<dbReference type="EMBL" id="FOQD01000023">
    <property type="protein sequence ID" value="SFJ55625.1"/>
    <property type="molecule type" value="Genomic_DNA"/>
</dbReference>
<dbReference type="OrthoDB" id="9807186at2"/>
<evidence type="ECO:0000256" key="1">
    <source>
        <dbReference type="ARBA" id="ARBA00022801"/>
    </source>
</evidence>
<dbReference type="GO" id="GO:0005975">
    <property type="term" value="P:carbohydrate metabolic process"/>
    <property type="evidence" value="ECO:0007669"/>
    <property type="project" value="InterPro"/>
</dbReference>
<name>A0A1I3SAA7_9PLAN</name>
<dbReference type="PANTHER" id="PTHR33886:SF8">
    <property type="entry name" value="UNSATURATED RHAMNOGALACTURONAN HYDROLASE (EUROFUNG)"/>
    <property type="match status" value="1"/>
</dbReference>
<dbReference type="Gene3D" id="1.50.10.10">
    <property type="match status" value="1"/>
</dbReference>
<dbReference type="Proteomes" id="UP000199518">
    <property type="component" value="Unassembled WGS sequence"/>
</dbReference>
<evidence type="ECO:0000313" key="4">
    <source>
        <dbReference type="Proteomes" id="UP000199518"/>
    </source>
</evidence>
<proteinExistence type="predicted"/>
<sequence>MCMLKGKNVILPRPLLICICVALLLVGTNSVALAQTDAVPGWSDGRVFELGRTDAGTSLKALCSANALDPTVDSPLVVIAFRSTGEVSTQQVLALKKLLGTVVHSELRLVIVAIDPAAKFPPQGSAYNTTDERAAAALWRSLAWLGVDAVVEVTPDANADWPKDCLAQAVRTKSIAGVGTLPSARISAKLLELPLEKWSVSEKTETQIEKVLPYLSGLQRSPIREEFNRRRQRTPQQVAKELTAVYGHELKSIMYQPALAIVARRQFAELQQDPTVELDVAKVLYPYLAKAAAADLPKPDANGSVVSGHLVFADWALHTKDQRAVRLVTRAADVGFDPNGRPLPAMPSHNEMSDAVFMGCPILTSAARLSGEMKYLDLMRSHLAFMQKLCVRPDGLYRHSPLCEAAWGRGNGFPILGLVLALTNLQAMRDDATATPELRAAASQAFDDVQPDFQKHAAALLPHQDETGMWRQVIDKPSAYREVTATCMIGFALQRGIRSGWLDAAQFQPAADRAWQAMLPRIGSDGVLIDVCTGTGKQKSLQDYYDRAAILDRDERGGAMALLFAVERCR</sequence>
<dbReference type="InterPro" id="IPR010905">
    <property type="entry name" value="Glyco_hydro_88"/>
</dbReference>
<keyword evidence="4" id="KW-1185">Reference proteome</keyword>
<dbReference type="AlphaFoldDB" id="A0A1I3SAA7"/>
<dbReference type="InterPro" id="IPR008928">
    <property type="entry name" value="6-hairpin_glycosidase_sf"/>
</dbReference>
<reference evidence="4" key="1">
    <citation type="submission" date="2016-10" db="EMBL/GenBank/DDBJ databases">
        <authorList>
            <person name="Varghese N."/>
            <person name="Submissions S."/>
        </authorList>
    </citation>
    <scope>NUCLEOTIDE SEQUENCE [LARGE SCALE GENOMIC DNA]</scope>
    <source>
        <strain evidence="4">DSM 26348</strain>
    </source>
</reference>
<protein>
    <submittedName>
        <fullName evidence="3">Rhamnogalacturonyl hydrolase YesR</fullName>
    </submittedName>
</protein>
<feature type="signal peptide" evidence="2">
    <location>
        <begin position="1"/>
        <end position="34"/>
    </location>
</feature>
<dbReference type="RefSeq" id="WP_092056575.1">
    <property type="nucleotide sequence ID" value="NZ_FOQD01000023.1"/>
</dbReference>
<dbReference type="InterPro" id="IPR052043">
    <property type="entry name" value="PolySaccharide_Degr_Enz"/>
</dbReference>
<dbReference type="STRING" id="1576369.SAMN05421753_12376"/>
<feature type="chain" id="PRO_5011762041" evidence="2">
    <location>
        <begin position="35"/>
        <end position="570"/>
    </location>
</feature>
<dbReference type="Pfam" id="PF07470">
    <property type="entry name" value="Glyco_hydro_88"/>
    <property type="match status" value="1"/>
</dbReference>
<keyword evidence="1 3" id="KW-0378">Hydrolase</keyword>
<organism evidence="3 4">
    <name type="scientific">Planctomicrobium piriforme</name>
    <dbReference type="NCBI Taxonomy" id="1576369"/>
    <lineage>
        <taxon>Bacteria</taxon>
        <taxon>Pseudomonadati</taxon>
        <taxon>Planctomycetota</taxon>
        <taxon>Planctomycetia</taxon>
        <taxon>Planctomycetales</taxon>
        <taxon>Planctomycetaceae</taxon>
        <taxon>Planctomicrobium</taxon>
    </lineage>
</organism>
<dbReference type="SUPFAM" id="SSF48208">
    <property type="entry name" value="Six-hairpin glycosidases"/>
    <property type="match status" value="1"/>
</dbReference>
<keyword evidence="2" id="KW-0732">Signal</keyword>
<gene>
    <name evidence="3" type="ORF">SAMN05421753_12376</name>
</gene>
<accession>A0A1I3SAA7</accession>
<evidence type="ECO:0000256" key="2">
    <source>
        <dbReference type="SAM" id="SignalP"/>
    </source>
</evidence>